<reference evidence="1 2" key="1">
    <citation type="submission" date="2024-06" db="EMBL/GenBank/DDBJ databases">
        <authorList>
            <person name="Li F."/>
        </authorList>
    </citation>
    <scope>NUCLEOTIDE SEQUENCE [LARGE SCALE GENOMIC DNA]</scope>
    <source>
        <strain evidence="1 2">GXAS 311</strain>
    </source>
</reference>
<keyword evidence="2" id="KW-1185">Reference proteome</keyword>
<dbReference type="Pfam" id="PF00975">
    <property type="entry name" value="Thioesterase"/>
    <property type="match status" value="1"/>
</dbReference>
<evidence type="ECO:0000313" key="2">
    <source>
        <dbReference type="Proteomes" id="UP001548189"/>
    </source>
</evidence>
<dbReference type="GO" id="GO:0016787">
    <property type="term" value="F:hydrolase activity"/>
    <property type="evidence" value="ECO:0007669"/>
    <property type="project" value="UniProtKB-KW"/>
</dbReference>
<dbReference type="Proteomes" id="UP001548189">
    <property type="component" value="Unassembled WGS sequence"/>
</dbReference>
<name>A0ABV2BUA4_9GAMM</name>
<dbReference type="InterPro" id="IPR012223">
    <property type="entry name" value="TEII"/>
</dbReference>
<keyword evidence="1" id="KW-0378">Hydrolase</keyword>
<protein>
    <submittedName>
        <fullName evidence="1">Alpha/beta fold hydrolase</fullName>
    </submittedName>
</protein>
<organism evidence="1 2">
    <name type="scientific">Aliikangiella maris</name>
    <dbReference type="NCBI Taxonomy" id="3162458"/>
    <lineage>
        <taxon>Bacteria</taxon>
        <taxon>Pseudomonadati</taxon>
        <taxon>Pseudomonadota</taxon>
        <taxon>Gammaproteobacteria</taxon>
        <taxon>Oceanospirillales</taxon>
        <taxon>Pleioneaceae</taxon>
        <taxon>Aliikangiella</taxon>
    </lineage>
</organism>
<accession>A0ABV2BUA4</accession>
<comment type="caution">
    <text evidence="1">The sequence shown here is derived from an EMBL/GenBank/DDBJ whole genome shotgun (WGS) entry which is preliminary data.</text>
</comment>
<evidence type="ECO:0000313" key="1">
    <source>
        <dbReference type="EMBL" id="MET1255515.1"/>
    </source>
</evidence>
<dbReference type="EMBL" id="JBEVCJ010000010">
    <property type="protein sequence ID" value="MET1255515.1"/>
    <property type="molecule type" value="Genomic_DNA"/>
</dbReference>
<proteinExistence type="predicted"/>
<dbReference type="PANTHER" id="PTHR11487">
    <property type="entry name" value="THIOESTERASE"/>
    <property type="match status" value="1"/>
</dbReference>
<dbReference type="SUPFAM" id="SSF53474">
    <property type="entry name" value="alpha/beta-Hydrolases"/>
    <property type="match status" value="1"/>
</dbReference>
<sequence length="241" mass="28088">MSDKKLKLFLVPFAGSAAMSAYSSWQPHLSNFDVKLYDYPGHGKRMNEPLSANIAETAQDLLDFIQSQLTDDNESYIMYAHSMGCLVLFEMFKRLSDSALTPPAQVFLSGRNPPHYQYRDKILHVLEDKEFLQEIKRIGGTPKEFFNWPELVNLFLPILKNDYRICEQYQFAPASEKLTDLTFFYSDNDYMVTKAKVKEWGDYVKGDFRLLEFEGDHFFIYEYVEEICKLIRQSVIASSIE</sequence>
<dbReference type="PANTHER" id="PTHR11487:SF0">
    <property type="entry name" value="S-ACYL FATTY ACID SYNTHASE THIOESTERASE, MEDIUM CHAIN"/>
    <property type="match status" value="1"/>
</dbReference>
<dbReference type="InterPro" id="IPR029058">
    <property type="entry name" value="AB_hydrolase_fold"/>
</dbReference>
<gene>
    <name evidence="1" type="ORF">ABVT43_10285</name>
</gene>
<dbReference type="InterPro" id="IPR001031">
    <property type="entry name" value="Thioesterase"/>
</dbReference>
<dbReference type="Gene3D" id="3.40.50.1820">
    <property type="entry name" value="alpha/beta hydrolase"/>
    <property type="match status" value="1"/>
</dbReference>